<protein>
    <submittedName>
        <fullName evidence="2">Uncharacterized protein</fullName>
    </submittedName>
</protein>
<comment type="caution">
    <text evidence="2">The sequence shown here is derived from an EMBL/GenBank/DDBJ whole genome shotgun (WGS) entry which is preliminary data.</text>
</comment>
<evidence type="ECO:0000256" key="1">
    <source>
        <dbReference type="SAM" id="MobiDB-lite"/>
    </source>
</evidence>
<sequence length="131" mass="14304">MAPVTGRFRSGGRAGKIGGQEPVEQAGARPGPVEQGLTTDDRHAVHTPLPSGNLLSAPRKPHPSREYRAAYNVRHDLQRTSAISCPQHRIAGVRVLLGRLGEGNHDLWLRAGRGRLVPRDGAPFRHYADNR</sequence>
<evidence type="ECO:0000313" key="3">
    <source>
        <dbReference type="Proteomes" id="UP000635387"/>
    </source>
</evidence>
<dbReference type="Proteomes" id="UP000635387">
    <property type="component" value="Unassembled WGS sequence"/>
</dbReference>
<reference evidence="3" key="1">
    <citation type="journal article" date="2019" name="Int. J. Syst. Evol. Microbiol.">
        <title>The Global Catalogue of Microorganisms (GCM) 10K type strain sequencing project: providing services to taxonomists for standard genome sequencing and annotation.</title>
        <authorList>
            <consortium name="The Broad Institute Genomics Platform"/>
            <consortium name="The Broad Institute Genome Sequencing Center for Infectious Disease"/>
            <person name="Wu L."/>
            <person name="Ma J."/>
        </authorList>
    </citation>
    <scope>NUCLEOTIDE SEQUENCE [LARGE SCALE GENOMIC DNA]</scope>
    <source>
        <strain evidence="3">CGMCC 4.7683</strain>
    </source>
</reference>
<accession>A0ABQ3M9N3</accession>
<feature type="region of interest" description="Disordered" evidence="1">
    <location>
        <begin position="1"/>
        <end position="65"/>
    </location>
</feature>
<organism evidence="2 3">
    <name type="scientific">Amycolatopsis oliviviridis</name>
    <dbReference type="NCBI Taxonomy" id="1471590"/>
    <lineage>
        <taxon>Bacteria</taxon>
        <taxon>Bacillati</taxon>
        <taxon>Actinomycetota</taxon>
        <taxon>Actinomycetes</taxon>
        <taxon>Pseudonocardiales</taxon>
        <taxon>Pseudonocardiaceae</taxon>
        <taxon>Amycolatopsis</taxon>
    </lineage>
</organism>
<proteinExistence type="predicted"/>
<dbReference type="EMBL" id="BNAY01000008">
    <property type="protein sequence ID" value="GHH30307.1"/>
    <property type="molecule type" value="Genomic_DNA"/>
</dbReference>
<gene>
    <name evidence="2" type="ORF">GCM10017790_63850</name>
</gene>
<keyword evidence="3" id="KW-1185">Reference proteome</keyword>
<evidence type="ECO:0000313" key="2">
    <source>
        <dbReference type="EMBL" id="GHH30307.1"/>
    </source>
</evidence>
<name>A0ABQ3M9N3_9PSEU</name>